<keyword evidence="1" id="KW-0812">Transmembrane</keyword>
<dbReference type="Proteomes" id="UP000187001">
    <property type="component" value="Unassembled WGS sequence"/>
</dbReference>
<keyword evidence="1" id="KW-1133">Transmembrane helix</keyword>
<sequence>MAPRLGRYKVDGSRFSCKFDFGGGPVADALHVFSRWASRFAGRFVVVAVFLATCFATVTAFGAAASHADIGELGPPPVESEVRQTLTDLYNAGHPPDSVIDVQFVGPIVVGPSTIHPNPPPDPWCVRCGYPDQGSSPMYPVLALVSVTTTQGLVSSALPPTSFVHTTNVTYNGTACPGQTNAQYCPTYFFYRDGQGRWQVT</sequence>
<dbReference type="AlphaFoldDB" id="A0ABD6QII6"/>
<keyword evidence="1" id="KW-0472">Membrane</keyword>
<organism evidence="2 3">
    <name type="scientific">Mycolicibacterium fortuitum</name>
    <name type="common">Mycobacterium fortuitum</name>
    <dbReference type="NCBI Taxonomy" id="1766"/>
    <lineage>
        <taxon>Bacteria</taxon>
        <taxon>Bacillati</taxon>
        <taxon>Actinomycetota</taxon>
        <taxon>Actinomycetes</taxon>
        <taxon>Mycobacteriales</taxon>
        <taxon>Mycobacteriaceae</taxon>
        <taxon>Mycolicibacterium</taxon>
    </lineage>
</organism>
<accession>A0ABD6QII6</accession>
<proteinExistence type="predicted"/>
<evidence type="ECO:0000313" key="2">
    <source>
        <dbReference type="EMBL" id="OMC39558.1"/>
    </source>
</evidence>
<gene>
    <name evidence="2" type="ORF">A5742_04910</name>
</gene>
<evidence type="ECO:0000256" key="1">
    <source>
        <dbReference type="SAM" id="Phobius"/>
    </source>
</evidence>
<comment type="caution">
    <text evidence="2">The sequence shown here is derived from an EMBL/GenBank/DDBJ whole genome shotgun (WGS) entry which is preliminary data.</text>
</comment>
<evidence type="ECO:0000313" key="3">
    <source>
        <dbReference type="Proteomes" id="UP000187001"/>
    </source>
</evidence>
<protein>
    <submittedName>
        <fullName evidence="2">Uncharacterized protein</fullName>
    </submittedName>
</protein>
<reference evidence="2 3" key="1">
    <citation type="submission" date="2016-07" db="EMBL/GenBank/DDBJ databases">
        <authorList>
            <person name="Sutton G."/>
            <person name="Brinkac L."/>
            <person name="Sanka R."/>
            <person name="Adams M."/>
            <person name="Lau E."/>
            <person name="Kumar A."/>
            <person name="Macaden R."/>
        </authorList>
    </citation>
    <scope>NUCLEOTIDE SEQUENCE [LARGE SCALE GENOMIC DNA]</scope>
    <source>
        <strain evidence="2 3">GA-0871</strain>
    </source>
</reference>
<name>A0ABD6QII6_MYCFO</name>
<dbReference type="EMBL" id="MBER01000116">
    <property type="protein sequence ID" value="OMC39558.1"/>
    <property type="molecule type" value="Genomic_DNA"/>
</dbReference>
<feature type="transmembrane region" description="Helical" evidence="1">
    <location>
        <begin position="44"/>
        <end position="65"/>
    </location>
</feature>